<dbReference type="EMBL" id="CAFBOL010000042">
    <property type="protein sequence ID" value="CAB4993924.1"/>
    <property type="molecule type" value="Genomic_DNA"/>
</dbReference>
<organism evidence="7">
    <name type="scientific">freshwater metagenome</name>
    <dbReference type="NCBI Taxonomy" id="449393"/>
    <lineage>
        <taxon>unclassified sequences</taxon>
        <taxon>metagenomes</taxon>
        <taxon>ecological metagenomes</taxon>
    </lineage>
</organism>
<feature type="region of interest" description="Disordered" evidence="1">
    <location>
        <begin position="1"/>
        <end position="20"/>
    </location>
</feature>
<feature type="compositionally biased region" description="Basic and acidic residues" evidence="1">
    <location>
        <begin position="1"/>
        <end position="11"/>
    </location>
</feature>
<evidence type="ECO:0000313" key="5">
    <source>
        <dbReference type="EMBL" id="CAB4851241.1"/>
    </source>
</evidence>
<evidence type="ECO:0000313" key="7">
    <source>
        <dbReference type="EMBL" id="CAB4993924.1"/>
    </source>
</evidence>
<reference evidence="7" key="1">
    <citation type="submission" date="2020-05" db="EMBL/GenBank/DDBJ databases">
        <authorList>
            <person name="Chiriac C."/>
            <person name="Salcher M."/>
            <person name="Ghai R."/>
            <person name="Kavagutti S V."/>
        </authorList>
    </citation>
    <scope>NUCLEOTIDE SEQUENCE</scope>
</reference>
<evidence type="ECO:0000256" key="1">
    <source>
        <dbReference type="SAM" id="MobiDB-lite"/>
    </source>
</evidence>
<dbReference type="EMBL" id="CAFAAV010000318">
    <property type="protein sequence ID" value="CAB4835561.1"/>
    <property type="molecule type" value="Genomic_DNA"/>
</dbReference>
<dbReference type="EMBL" id="CAFBIY010000075">
    <property type="protein sequence ID" value="CAB4851241.1"/>
    <property type="molecule type" value="Genomic_DNA"/>
</dbReference>
<evidence type="ECO:0000313" key="6">
    <source>
        <dbReference type="EMBL" id="CAB4954923.1"/>
    </source>
</evidence>
<name>A0A6J7NVF4_9ZZZZ</name>
<dbReference type="EMBL" id="CAESGF010000030">
    <property type="protein sequence ID" value="CAB4365387.1"/>
    <property type="molecule type" value="Genomic_DNA"/>
</dbReference>
<evidence type="ECO:0000313" key="2">
    <source>
        <dbReference type="EMBL" id="CAB4365387.1"/>
    </source>
</evidence>
<dbReference type="AlphaFoldDB" id="A0A6J7NVF4"/>
<gene>
    <name evidence="3" type="ORF">UFOPK2656_03315</name>
    <name evidence="4" type="ORF">UFOPK3099_02805</name>
    <name evidence="5" type="ORF">UFOPK3267_01454</name>
    <name evidence="6" type="ORF">UFOPK3651_03104</name>
    <name evidence="7" type="ORF">UFOPK3931_01663</name>
    <name evidence="2" type="ORF">UFOPK4189_03132</name>
</gene>
<protein>
    <submittedName>
        <fullName evidence="7">Unannotated protein</fullName>
    </submittedName>
</protein>
<accession>A0A6J7NVF4</accession>
<dbReference type="EMBL" id="CAFBMT010000029">
    <property type="protein sequence ID" value="CAB4954923.1"/>
    <property type="molecule type" value="Genomic_DNA"/>
</dbReference>
<evidence type="ECO:0000313" key="3">
    <source>
        <dbReference type="EMBL" id="CAB4747290.1"/>
    </source>
</evidence>
<proteinExistence type="predicted"/>
<sequence length="166" mass="18231">MTHGARPRDRSTLFSRQNRSVTAADLPNQEPTAVVRLRYRPAADVLVGEVSWPAPAVGMITDEPDADTRRVWSRTAAGHQRLEEFLIIRAAERLAAGESVLPDALNEVLVDLLTSGLLELEGAKSSTDRMRVQGEATVQVDGWFADEFYAEVQSIRDQAEAAEGDD</sequence>
<dbReference type="EMBL" id="CAEZYF010000035">
    <property type="protein sequence ID" value="CAB4747290.1"/>
    <property type="molecule type" value="Genomic_DNA"/>
</dbReference>
<evidence type="ECO:0000313" key="4">
    <source>
        <dbReference type="EMBL" id="CAB4835561.1"/>
    </source>
</evidence>